<protein>
    <submittedName>
        <fullName evidence="2">Por secretion system C-terminal sorting domain-containing protein</fullName>
    </submittedName>
</protein>
<accession>A0A1M5M3E5</accession>
<name>A0A1M5M3E5_9BACT</name>
<dbReference type="Pfam" id="PF18962">
    <property type="entry name" value="Por_Secre_tail"/>
    <property type="match status" value="1"/>
</dbReference>
<gene>
    <name evidence="2" type="ORF">SAMN04488109_1540</name>
</gene>
<proteinExistence type="predicted"/>
<dbReference type="OrthoDB" id="1522390at2"/>
<keyword evidence="3" id="KW-1185">Reference proteome</keyword>
<dbReference type="NCBIfam" id="TIGR04183">
    <property type="entry name" value="Por_Secre_tail"/>
    <property type="match status" value="1"/>
</dbReference>
<evidence type="ECO:0000313" key="3">
    <source>
        <dbReference type="Proteomes" id="UP000184212"/>
    </source>
</evidence>
<feature type="domain" description="Secretion system C-terminal sorting" evidence="1">
    <location>
        <begin position="5"/>
        <end position="73"/>
    </location>
</feature>
<evidence type="ECO:0000259" key="1">
    <source>
        <dbReference type="Pfam" id="PF18962"/>
    </source>
</evidence>
<dbReference type="RefSeq" id="WP_073132480.1">
    <property type="nucleotide sequence ID" value="NZ_FQWQ01000001.1"/>
</dbReference>
<organism evidence="2 3">
    <name type="scientific">Chryseolinea serpens</name>
    <dbReference type="NCBI Taxonomy" id="947013"/>
    <lineage>
        <taxon>Bacteria</taxon>
        <taxon>Pseudomonadati</taxon>
        <taxon>Bacteroidota</taxon>
        <taxon>Cytophagia</taxon>
        <taxon>Cytophagales</taxon>
        <taxon>Fulvivirgaceae</taxon>
        <taxon>Chryseolinea</taxon>
    </lineage>
</organism>
<dbReference type="AlphaFoldDB" id="A0A1M5M3E5"/>
<evidence type="ECO:0000313" key="2">
    <source>
        <dbReference type="EMBL" id="SHG71852.1"/>
    </source>
</evidence>
<dbReference type="Proteomes" id="UP000184212">
    <property type="component" value="Unassembled WGS sequence"/>
</dbReference>
<dbReference type="EMBL" id="FQWQ01000001">
    <property type="protein sequence ID" value="SHG71852.1"/>
    <property type="molecule type" value="Genomic_DNA"/>
</dbReference>
<reference evidence="2 3" key="1">
    <citation type="submission" date="2016-11" db="EMBL/GenBank/DDBJ databases">
        <authorList>
            <person name="Jaros S."/>
            <person name="Januszkiewicz K."/>
            <person name="Wedrychowicz H."/>
        </authorList>
    </citation>
    <scope>NUCLEOTIDE SEQUENCE [LARGE SCALE GENOMIC DNA]</scope>
    <source>
        <strain evidence="2 3">DSM 24574</strain>
    </source>
</reference>
<sequence length="77" mass="8931">MKPVIYPNPADEFIRIDNSNLCINLYTALGHEVPIVVTPRSDGQYMQVRHLPEGMYFIRTNDHENIALQKVIVLHDR</sequence>
<dbReference type="InterPro" id="IPR026444">
    <property type="entry name" value="Secre_tail"/>
</dbReference>
<dbReference type="STRING" id="947013.SAMN04488109_1540"/>